<organism evidence="7 8">
    <name type="scientific">Mortierella alpina</name>
    <name type="common">Oleaginous fungus</name>
    <name type="synonym">Mortierella renispora</name>
    <dbReference type="NCBI Taxonomy" id="64518"/>
    <lineage>
        <taxon>Eukaryota</taxon>
        <taxon>Fungi</taxon>
        <taxon>Fungi incertae sedis</taxon>
        <taxon>Mucoromycota</taxon>
        <taxon>Mortierellomycotina</taxon>
        <taxon>Mortierellomycetes</taxon>
        <taxon>Mortierellales</taxon>
        <taxon>Mortierellaceae</taxon>
        <taxon>Mortierella</taxon>
    </lineage>
</organism>
<keyword evidence="8" id="KW-1185">Reference proteome</keyword>
<reference evidence="7" key="1">
    <citation type="journal article" date="2020" name="Fungal Divers.">
        <title>Resolving the Mortierellaceae phylogeny through synthesis of multi-gene phylogenetics and phylogenomics.</title>
        <authorList>
            <person name="Vandepol N."/>
            <person name="Liber J."/>
            <person name="Desiro A."/>
            <person name="Na H."/>
            <person name="Kennedy M."/>
            <person name="Barry K."/>
            <person name="Grigoriev I.V."/>
            <person name="Miller A.N."/>
            <person name="O'Donnell K."/>
            <person name="Stajich J.E."/>
            <person name="Bonito G."/>
        </authorList>
    </citation>
    <scope>NUCLEOTIDE SEQUENCE</scope>
    <source>
        <strain evidence="7">CK1249</strain>
    </source>
</reference>
<feature type="region of interest" description="Disordered" evidence="5">
    <location>
        <begin position="1"/>
        <end position="28"/>
    </location>
</feature>
<dbReference type="OrthoDB" id="416217at2759"/>
<dbReference type="InterPro" id="IPR007052">
    <property type="entry name" value="CS_dom"/>
</dbReference>
<dbReference type="Gene3D" id="2.60.40.790">
    <property type="match status" value="1"/>
</dbReference>
<dbReference type="Pfam" id="PF04969">
    <property type="entry name" value="CS"/>
    <property type="match status" value="1"/>
</dbReference>
<protein>
    <recommendedName>
        <fullName evidence="4">Nuclear movement protein nudC</fullName>
    </recommendedName>
</protein>
<dbReference type="AlphaFoldDB" id="A0A9P6J5K5"/>
<dbReference type="CDD" id="cd06467">
    <property type="entry name" value="p23_NUDC_like"/>
    <property type="match status" value="1"/>
</dbReference>
<dbReference type="Proteomes" id="UP000738359">
    <property type="component" value="Unassembled WGS sequence"/>
</dbReference>
<evidence type="ECO:0000256" key="2">
    <source>
        <dbReference type="ARBA" id="ARBA00022490"/>
    </source>
</evidence>
<evidence type="ECO:0000259" key="6">
    <source>
        <dbReference type="PROSITE" id="PS51203"/>
    </source>
</evidence>
<keyword evidence="2" id="KW-0963">Cytoplasm</keyword>
<gene>
    <name evidence="7" type="ORF">BGZ70_007632</name>
</gene>
<accession>A0A9P6J5K5</accession>
<dbReference type="InterPro" id="IPR008978">
    <property type="entry name" value="HSP20-like_chaperone"/>
</dbReference>
<comment type="caution">
    <text evidence="7">The sequence shown here is derived from an EMBL/GenBank/DDBJ whole genome shotgun (WGS) entry which is preliminary data.</text>
</comment>
<evidence type="ECO:0000256" key="1">
    <source>
        <dbReference type="ARBA" id="ARBA00004496"/>
    </source>
</evidence>
<dbReference type="PROSITE" id="PS51203">
    <property type="entry name" value="CS"/>
    <property type="match status" value="1"/>
</dbReference>
<dbReference type="FunFam" id="2.60.40.790:FF:000001">
    <property type="entry name" value="Nuclear migration protein nudC"/>
    <property type="match status" value="1"/>
</dbReference>
<proteinExistence type="predicted"/>
<feature type="domain" description="CS" evidence="6">
    <location>
        <begin position="29"/>
        <end position="118"/>
    </location>
</feature>
<dbReference type="PANTHER" id="PTHR12356">
    <property type="entry name" value="NUCLEAR MOVEMENT PROTEIN NUDC"/>
    <property type="match status" value="1"/>
</dbReference>
<dbReference type="EMBL" id="JAAAHY010000496">
    <property type="protein sequence ID" value="KAF9963106.1"/>
    <property type="molecule type" value="Genomic_DNA"/>
</dbReference>
<feature type="compositionally biased region" description="Basic and acidic residues" evidence="5">
    <location>
        <begin position="11"/>
        <end position="27"/>
    </location>
</feature>
<dbReference type="GO" id="GO:0051082">
    <property type="term" value="F:unfolded protein binding"/>
    <property type="evidence" value="ECO:0007669"/>
    <property type="project" value="TreeGrafter"/>
</dbReference>
<name>A0A9P6J5K5_MORAP</name>
<dbReference type="SUPFAM" id="SSF49764">
    <property type="entry name" value="HSP20-like chaperones"/>
    <property type="match status" value="1"/>
</dbReference>
<dbReference type="PANTHER" id="PTHR12356:SF3">
    <property type="entry name" value="NUCLEAR MIGRATION PROTEIN NUDC"/>
    <property type="match status" value="1"/>
</dbReference>
<comment type="function">
    <text evidence="3">Required for nuclear movement. May interact between microtubules and nuclei and/or may be involved in the generation of force used to move nuclei during interphase.</text>
</comment>
<evidence type="ECO:0000256" key="5">
    <source>
        <dbReference type="SAM" id="MobiDB-lite"/>
    </source>
</evidence>
<evidence type="ECO:0000313" key="7">
    <source>
        <dbReference type="EMBL" id="KAF9963106.1"/>
    </source>
</evidence>
<sequence length="191" mass="21772">MTPQEYDSMTEEERTAHDAAARKREAEEQAALPYKWRQTLVDVDVSVKVPKGTRSSDLIVEYKRKSLKVGLKGQPFIIEGALVKDILVDDSTWTLDNQEEINIHLEKAKGTEWWECVIDGHPKIDTTKIVPENSKLSDLDGETRGMVEKMMFDQRQKAAGKPSSDDIKKAEAFEKFKKMHPEMDFSKAKMG</sequence>
<evidence type="ECO:0000313" key="8">
    <source>
        <dbReference type="Proteomes" id="UP000738359"/>
    </source>
</evidence>
<evidence type="ECO:0000256" key="4">
    <source>
        <dbReference type="ARBA" id="ARBA00068398"/>
    </source>
</evidence>
<comment type="subcellular location">
    <subcellularLocation>
        <location evidence="1">Cytoplasm</location>
    </subcellularLocation>
</comment>
<dbReference type="GO" id="GO:0006457">
    <property type="term" value="P:protein folding"/>
    <property type="evidence" value="ECO:0007669"/>
    <property type="project" value="TreeGrafter"/>
</dbReference>
<evidence type="ECO:0000256" key="3">
    <source>
        <dbReference type="ARBA" id="ARBA00059400"/>
    </source>
</evidence>
<dbReference type="GO" id="GO:0005737">
    <property type="term" value="C:cytoplasm"/>
    <property type="evidence" value="ECO:0007669"/>
    <property type="project" value="UniProtKB-SubCell"/>
</dbReference>
<dbReference type="InterPro" id="IPR037898">
    <property type="entry name" value="NudC_fam"/>
</dbReference>